<reference evidence="3 4" key="1">
    <citation type="submission" date="2019-07" db="EMBL/GenBank/DDBJ databases">
        <title>Whole genome shotgun sequence of Segetibacter aerophilus NBRC 106135.</title>
        <authorList>
            <person name="Hosoyama A."/>
            <person name="Uohara A."/>
            <person name="Ohji S."/>
            <person name="Ichikawa N."/>
        </authorList>
    </citation>
    <scope>NUCLEOTIDE SEQUENCE [LARGE SCALE GENOMIC DNA]</scope>
    <source>
        <strain evidence="3 4">NBRC 106135</strain>
    </source>
</reference>
<dbReference type="PANTHER" id="PTHR34039:SF1">
    <property type="entry name" value="UPF0102 PROTEIN YRAN"/>
    <property type="match status" value="1"/>
</dbReference>
<evidence type="ECO:0000256" key="1">
    <source>
        <dbReference type="ARBA" id="ARBA00006738"/>
    </source>
</evidence>
<proteinExistence type="inferred from homology"/>
<dbReference type="Gene3D" id="3.40.1350.10">
    <property type="match status" value="1"/>
</dbReference>
<dbReference type="GO" id="GO:0003676">
    <property type="term" value="F:nucleic acid binding"/>
    <property type="evidence" value="ECO:0007669"/>
    <property type="project" value="InterPro"/>
</dbReference>
<keyword evidence="4" id="KW-1185">Reference proteome</keyword>
<protein>
    <recommendedName>
        <fullName evidence="2">UPF0102 protein SAE01_01800</fullName>
    </recommendedName>
</protein>
<dbReference type="SUPFAM" id="SSF52980">
    <property type="entry name" value="Restriction endonuclease-like"/>
    <property type="match status" value="1"/>
</dbReference>
<evidence type="ECO:0000256" key="2">
    <source>
        <dbReference type="HAMAP-Rule" id="MF_00048"/>
    </source>
</evidence>
<comment type="caution">
    <text evidence="3">The sequence shown here is derived from an EMBL/GenBank/DDBJ whole genome shotgun (WGS) entry which is preliminary data.</text>
</comment>
<dbReference type="AlphaFoldDB" id="A0A512B6T8"/>
<gene>
    <name evidence="3" type="ORF">SAE01_01800</name>
</gene>
<comment type="similarity">
    <text evidence="1 2">Belongs to the UPF0102 family.</text>
</comment>
<dbReference type="InterPro" id="IPR011335">
    <property type="entry name" value="Restrct_endonuc-II-like"/>
</dbReference>
<dbReference type="PANTHER" id="PTHR34039">
    <property type="entry name" value="UPF0102 PROTEIN YRAN"/>
    <property type="match status" value="1"/>
</dbReference>
<dbReference type="Proteomes" id="UP000321513">
    <property type="component" value="Unassembled WGS sequence"/>
</dbReference>
<dbReference type="InterPro" id="IPR011856">
    <property type="entry name" value="tRNA_endonuc-like_dom_sf"/>
</dbReference>
<accession>A0A512B6T8</accession>
<dbReference type="InterPro" id="IPR003509">
    <property type="entry name" value="UPF0102_YraN-like"/>
</dbReference>
<sequence>MAEHNETGFAGERLALEWLKERGYKMKELNWRCRHLEVDIIAEKGDTLHFIEVKTRRSTKFGNPEESINKQKMKNLKDAAEQYQHQHPGWKWIQFDVLAILFKPDAIDYWFNQDIYL</sequence>
<dbReference type="HAMAP" id="MF_00048">
    <property type="entry name" value="UPF0102"/>
    <property type="match status" value="1"/>
</dbReference>
<name>A0A512B6T8_9BACT</name>
<dbReference type="RefSeq" id="WP_147201646.1">
    <property type="nucleotide sequence ID" value="NZ_BJYT01000001.1"/>
</dbReference>
<dbReference type="Pfam" id="PF02021">
    <property type="entry name" value="UPF0102"/>
    <property type="match status" value="1"/>
</dbReference>
<evidence type="ECO:0000313" key="4">
    <source>
        <dbReference type="Proteomes" id="UP000321513"/>
    </source>
</evidence>
<evidence type="ECO:0000313" key="3">
    <source>
        <dbReference type="EMBL" id="GEO07684.1"/>
    </source>
</evidence>
<organism evidence="3 4">
    <name type="scientific">Segetibacter aerophilus</name>
    <dbReference type="NCBI Taxonomy" id="670293"/>
    <lineage>
        <taxon>Bacteria</taxon>
        <taxon>Pseudomonadati</taxon>
        <taxon>Bacteroidota</taxon>
        <taxon>Chitinophagia</taxon>
        <taxon>Chitinophagales</taxon>
        <taxon>Chitinophagaceae</taxon>
        <taxon>Segetibacter</taxon>
    </lineage>
</organism>
<dbReference type="CDD" id="cd20736">
    <property type="entry name" value="PoNe_Nuclease"/>
    <property type="match status" value="1"/>
</dbReference>
<dbReference type="OrthoDB" id="9802516at2"/>
<dbReference type="EMBL" id="BJYT01000001">
    <property type="protein sequence ID" value="GEO07684.1"/>
    <property type="molecule type" value="Genomic_DNA"/>
</dbReference>